<dbReference type="EMBL" id="CP032364">
    <property type="protein sequence ID" value="AYA98476.1"/>
    <property type="molecule type" value="Genomic_DNA"/>
</dbReference>
<dbReference type="InterPro" id="IPR014942">
    <property type="entry name" value="AbiEii"/>
</dbReference>
<dbReference type="AlphaFoldDB" id="A0A385PWW8"/>
<dbReference type="Gene3D" id="3.10.450.620">
    <property type="entry name" value="JHP933, nucleotidyltransferase-like core domain"/>
    <property type="match status" value="1"/>
</dbReference>
<dbReference type="Pfam" id="PF08843">
    <property type="entry name" value="AbiEii"/>
    <property type="match status" value="1"/>
</dbReference>
<dbReference type="Proteomes" id="UP000265562">
    <property type="component" value="Chromosome"/>
</dbReference>
<reference evidence="1 2" key="1">
    <citation type="submission" date="2018-09" db="EMBL/GenBank/DDBJ databases">
        <title>Genome sequencing of Lachnoanaerobaculum umeaense DSM 23576.</title>
        <authorList>
            <person name="Kook J.-K."/>
            <person name="Park S.-N."/>
            <person name="Lim Y.K."/>
        </authorList>
    </citation>
    <scope>NUCLEOTIDE SEQUENCE [LARGE SCALE GENOMIC DNA]</scope>
    <source>
        <strain evidence="2">DSM 23576 \ CCUG 58757</strain>
    </source>
</reference>
<evidence type="ECO:0000313" key="1">
    <source>
        <dbReference type="EMBL" id="AYA98476.1"/>
    </source>
</evidence>
<evidence type="ECO:0000313" key="2">
    <source>
        <dbReference type="Proteomes" id="UP000265562"/>
    </source>
</evidence>
<name>A0A385PWW8_9FIRM</name>
<organism evidence="1 2">
    <name type="scientific">Lachnoanaerobaculum umeaense</name>
    <dbReference type="NCBI Taxonomy" id="617123"/>
    <lineage>
        <taxon>Bacteria</taxon>
        <taxon>Bacillati</taxon>
        <taxon>Bacillota</taxon>
        <taxon>Clostridia</taxon>
        <taxon>Lachnospirales</taxon>
        <taxon>Lachnospiraceae</taxon>
        <taxon>Lachnoanaerobaculum</taxon>
    </lineage>
</organism>
<dbReference type="RefSeq" id="WP_111525547.1">
    <property type="nucleotide sequence ID" value="NZ_CP032364.1"/>
</dbReference>
<sequence length="289" mass="33822">MNSSIEKMLKNYKVKNMYDMKNAMKEIIQEIVLCGLSRAGFFQKAAFYGGTALRIFYGLDRFSEDLDFSLKTKDEKFDTSVYFPVLEKELRSFGLNLEIVEKEKTNDSSIKSAFLKGNTKEHLLLFYADERVIGSIPKNEVVKIKFEIDVNPPQYATFEHKYRLNPAPYEVNLYDMPSLFAGKIHAVLCRAWQNRIKGRDLYDYIFYLSKGGEVNLRHLRERLIQSGYITDNVDCTEEELKEMLRYRFDSIDFAQAKKDVEPFIHDTNSLNIWSTDFFKQITDGIRAKF</sequence>
<dbReference type="KEGG" id="lua:D4A81_00175"/>
<dbReference type="GO" id="GO:0016740">
    <property type="term" value="F:transferase activity"/>
    <property type="evidence" value="ECO:0007669"/>
    <property type="project" value="UniProtKB-KW"/>
</dbReference>
<keyword evidence="2" id="KW-1185">Reference proteome</keyword>
<keyword evidence="1" id="KW-0808">Transferase</keyword>
<accession>A0A385PWW8</accession>
<protein>
    <submittedName>
        <fullName evidence="1">Nucleotidyl transferase AbiEii/AbiGii toxin family protein</fullName>
    </submittedName>
</protein>
<gene>
    <name evidence="1" type="ORF">D4A81_00175</name>
</gene>
<proteinExistence type="predicted"/>
<dbReference type="OrthoDB" id="9780929at2"/>